<feature type="domain" description="ABC transmembrane type-1" evidence="9">
    <location>
        <begin position="177"/>
        <end position="356"/>
    </location>
</feature>
<evidence type="ECO:0000256" key="5">
    <source>
        <dbReference type="ARBA" id="ARBA00022989"/>
    </source>
</evidence>
<keyword evidence="5 7" id="KW-1133">Transmembrane helix</keyword>
<reference evidence="11" key="1">
    <citation type="submission" date="2023-07" db="EMBL/GenBank/DDBJ databases">
        <title>Draft genome sequence of the endophytic actinobacterium Streptomyces justiciae WPN32, a potential antibiotic producer.</title>
        <authorList>
            <person name="Yasawong M."/>
            <person name="Pana W."/>
            <person name="Ganta P."/>
            <person name="Santapan N."/>
            <person name="Songngamsuk T."/>
            <person name="Phatcharaharikarn M."/>
            <person name="Kerdtoob S."/>
            <person name="Nantapong N."/>
        </authorList>
    </citation>
    <scope>NUCLEOTIDE SEQUENCE [LARGE SCALE GENOMIC DNA]</scope>
    <source>
        <strain evidence="11">WPN32</strain>
    </source>
</reference>
<proteinExistence type="inferred from homology"/>
<evidence type="ECO:0000256" key="4">
    <source>
        <dbReference type="ARBA" id="ARBA00022692"/>
    </source>
</evidence>
<evidence type="ECO:0000313" key="11">
    <source>
        <dbReference type="Proteomes" id="UP001257948"/>
    </source>
</evidence>
<feature type="region of interest" description="Disordered" evidence="8">
    <location>
        <begin position="1"/>
        <end position="113"/>
    </location>
</feature>
<comment type="caution">
    <text evidence="10">The sequence shown here is derived from an EMBL/GenBank/DDBJ whole genome shotgun (WGS) entry which is preliminary data.</text>
</comment>
<evidence type="ECO:0000256" key="2">
    <source>
        <dbReference type="ARBA" id="ARBA00022448"/>
    </source>
</evidence>
<dbReference type="SUPFAM" id="SSF161098">
    <property type="entry name" value="MetI-like"/>
    <property type="match status" value="1"/>
</dbReference>
<protein>
    <submittedName>
        <fullName evidence="10">ABC transporter permease subunit</fullName>
    </submittedName>
</protein>
<keyword evidence="3" id="KW-1003">Cell membrane</keyword>
<dbReference type="Pfam" id="PF00528">
    <property type="entry name" value="BPD_transp_1"/>
    <property type="match status" value="1"/>
</dbReference>
<dbReference type="PROSITE" id="PS50928">
    <property type="entry name" value="ABC_TM1"/>
    <property type="match status" value="1"/>
</dbReference>
<accession>A0ABU3M1L2</accession>
<keyword evidence="6 7" id="KW-0472">Membrane</keyword>
<dbReference type="RefSeq" id="WP_314205459.1">
    <property type="nucleotide sequence ID" value="NZ_JAVTLL010000025.1"/>
</dbReference>
<feature type="compositionally biased region" description="Gly residues" evidence="8">
    <location>
        <begin position="1"/>
        <end position="14"/>
    </location>
</feature>
<keyword evidence="4 7" id="KW-0812">Transmembrane</keyword>
<evidence type="ECO:0000256" key="7">
    <source>
        <dbReference type="RuleBase" id="RU363032"/>
    </source>
</evidence>
<evidence type="ECO:0000256" key="6">
    <source>
        <dbReference type="ARBA" id="ARBA00023136"/>
    </source>
</evidence>
<feature type="transmembrane region" description="Helical" evidence="7">
    <location>
        <begin position="292"/>
        <end position="313"/>
    </location>
</feature>
<dbReference type="Proteomes" id="UP001257948">
    <property type="component" value="Unassembled WGS sequence"/>
</dbReference>
<dbReference type="InterPro" id="IPR035906">
    <property type="entry name" value="MetI-like_sf"/>
</dbReference>
<name>A0ABU3M1L2_9ACTN</name>
<dbReference type="PANTHER" id="PTHR30151:SF0">
    <property type="entry name" value="ABC TRANSPORTER PERMEASE PROTEIN MJ0413-RELATED"/>
    <property type="match status" value="1"/>
</dbReference>
<dbReference type="InterPro" id="IPR000515">
    <property type="entry name" value="MetI-like"/>
</dbReference>
<comment type="subcellular location">
    <subcellularLocation>
        <location evidence="1 7">Cell membrane</location>
        <topology evidence="1 7">Multi-pass membrane protein</topology>
    </subcellularLocation>
</comment>
<keyword evidence="2 7" id="KW-0813">Transport</keyword>
<evidence type="ECO:0000256" key="1">
    <source>
        <dbReference type="ARBA" id="ARBA00004651"/>
    </source>
</evidence>
<evidence type="ECO:0000256" key="8">
    <source>
        <dbReference type="SAM" id="MobiDB-lite"/>
    </source>
</evidence>
<feature type="compositionally biased region" description="Gly residues" evidence="8">
    <location>
        <begin position="28"/>
        <end position="43"/>
    </location>
</feature>
<evidence type="ECO:0000256" key="3">
    <source>
        <dbReference type="ARBA" id="ARBA00022475"/>
    </source>
</evidence>
<keyword evidence="11" id="KW-1185">Reference proteome</keyword>
<feature type="transmembrane region" description="Helical" evidence="7">
    <location>
        <begin position="338"/>
        <end position="361"/>
    </location>
</feature>
<feature type="compositionally biased region" description="Basic and acidic residues" evidence="8">
    <location>
        <begin position="44"/>
        <end position="60"/>
    </location>
</feature>
<dbReference type="EMBL" id="JAVTLL010000025">
    <property type="protein sequence ID" value="MDT7845385.1"/>
    <property type="molecule type" value="Genomic_DNA"/>
</dbReference>
<evidence type="ECO:0000313" key="10">
    <source>
        <dbReference type="EMBL" id="MDT7845385.1"/>
    </source>
</evidence>
<evidence type="ECO:0000259" key="9">
    <source>
        <dbReference type="PROSITE" id="PS50928"/>
    </source>
</evidence>
<gene>
    <name evidence="10" type="ORF">RQC66_32175</name>
</gene>
<comment type="similarity">
    <text evidence="7">Belongs to the binding-protein-dependent transport system permease family.</text>
</comment>
<sequence length="373" mass="39134">MSGGEEAGRGGDGNVGREQPSGREEAGRGGGGKVGREQPGGGEEAGRGRCGDGRVGREASVRLGGPESEARRMTETPATGRPTAFARPHRPSSRPGTAPAPPPTRRPTGPRLPAGLPHALLRWVVLALAVAVWEVAARVHGSVYFPPPGRIARHMYDLWFSGPLRHVFLTEAAVADILPSLGRMAAGFALAAVAGVALGVAVGRLRRAYALCNPVLQFARAVPPPALVPVFVVVFDFGTPMQIASIVFSAVWPVLINTAEGARNTDPLRLDVAAVLRLGPVERLRFLILPSALPRIFAGLRLSLSLSLILMVFSELLPGTANGIGFTLTDAQTRSDLLTVWAALVLLGALGYLLNTGLLAVEKRLVGRGRATA</sequence>
<dbReference type="Gene3D" id="1.10.3720.10">
    <property type="entry name" value="MetI-like"/>
    <property type="match status" value="1"/>
</dbReference>
<organism evidence="10 11">
    <name type="scientific">Streptomyces justiciae</name>
    <dbReference type="NCBI Taxonomy" id="2780140"/>
    <lineage>
        <taxon>Bacteria</taxon>
        <taxon>Bacillati</taxon>
        <taxon>Actinomycetota</taxon>
        <taxon>Actinomycetes</taxon>
        <taxon>Kitasatosporales</taxon>
        <taxon>Streptomycetaceae</taxon>
        <taxon>Streptomyces</taxon>
    </lineage>
</organism>
<dbReference type="PANTHER" id="PTHR30151">
    <property type="entry name" value="ALKANE SULFONATE ABC TRANSPORTER-RELATED, MEMBRANE SUBUNIT"/>
    <property type="match status" value="1"/>
</dbReference>
<feature type="transmembrane region" description="Helical" evidence="7">
    <location>
        <begin position="184"/>
        <end position="203"/>
    </location>
</feature>